<evidence type="ECO:0000259" key="2">
    <source>
        <dbReference type="Pfam" id="PF03732"/>
    </source>
</evidence>
<gene>
    <name evidence="3" type="ORF">VNO78_21582</name>
</gene>
<evidence type="ECO:0000313" key="3">
    <source>
        <dbReference type="EMBL" id="KAK7393128.1"/>
    </source>
</evidence>
<dbReference type="PANTHER" id="PTHR34482">
    <property type="entry name" value="DNA DAMAGE-INDUCIBLE PROTEIN 1-LIKE"/>
    <property type="match status" value="1"/>
</dbReference>
<accession>A0AAN9XII4</accession>
<feature type="region of interest" description="Disordered" evidence="1">
    <location>
        <begin position="307"/>
        <end position="334"/>
    </location>
</feature>
<dbReference type="EMBL" id="JAYMYS010000005">
    <property type="protein sequence ID" value="KAK7393128.1"/>
    <property type="molecule type" value="Genomic_DNA"/>
</dbReference>
<evidence type="ECO:0000256" key="1">
    <source>
        <dbReference type="SAM" id="MobiDB-lite"/>
    </source>
</evidence>
<name>A0AAN9XII4_PSOTE</name>
<evidence type="ECO:0000313" key="4">
    <source>
        <dbReference type="Proteomes" id="UP001386955"/>
    </source>
</evidence>
<sequence>MREGTPPMPTGPAWATKDWKPTKEAHSNIGTLSIGEVNGVWAELVYRTIWSRECQGIGDSPHDQFLLALYRGGFRVEMPPRRDARNTRVDSEDLTEMARAMREMGVALTQQAMNHQHIVVDRTTLADFRKNDPPYFRGEYDPEKAEEWVQTLEDIFIAMECPDEWRVSHASFQLQGDAKVWWKATQRMLESRGEIITWDLFKTLFLEKYFPVSARNAKEVEFNKIYQGNMTISKYAAKFESLAKYCRYLQLTFDEEWKCRKFEEGLRYEIKRIVTPLGIQSFPNLMDKCKTIEDMDRIQRSRNVGNFIKGGTTRGGPMHKGKVVQPQKPYSRPS</sequence>
<dbReference type="PANTHER" id="PTHR34482:SF36">
    <property type="entry name" value="RETROTRANSPOSON GAG DOMAIN-CONTAINING PROTEIN"/>
    <property type="match status" value="1"/>
</dbReference>
<dbReference type="Proteomes" id="UP001386955">
    <property type="component" value="Unassembled WGS sequence"/>
</dbReference>
<dbReference type="Pfam" id="PF03732">
    <property type="entry name" value="Retrotrans_gag"/>
    <property type="match status" value="1"/>
</dbReference>
<reference evidence="3 4" key="1">
    <citation type="submission" date="2024-01" db="EMBL/GenBank/DDBJ databases">
        <title>The genomes of 5 underutilized Papilionoideae crops provide insights into root nodulation and disease resistanc.</title>
        <authorList>
            <person name="Jiang F."/>
        </authorList>
    </citation>
    <scope>NUCLEOTIDE SEQUENCE [LARGE SCALE GENOMIC DNA]</scope>
    <source>
        <strain evidence="3">DUOXIRENSHENG_FW03</strain>
        <tissue evidence="3">Leaves</tissue>
    </source>
</reference>
<organism evidence="3 4">
    <name type="scientific">Psophocarpus tetragonolobus</name>
    <name type="common">Winged bean</name>
    <name type="synonym">Dolichos tetragonolobus</name>
    <dbReference type="NCBI Taxonomy" id="3891"/>
    <lineage>
        <taxon>Eukaryota</taxon>
        <taxon>Viridiplantae</taxon>
        <taxon>Streptophyta</taxon>
        <taxon>Embryophyta</taxon>
        <taxon>Tracheophyta</taxon>
        <taxon>Spermatophyta</taxon>
        <taxon>Magnoliopsida</taxon>
        <taxon>eudicotyledons</taxon>
        <taxon>Gunneridae</taxon>
        <taxon>Pentapetalae</taxon>
        <taxon>rosids</taxon>
        <taxon>fabids</taxon>
        <taxon>Fabales</taxon>
        <taxon>Fabaceae</taxon>
        <taxon>Papilionoideae</taxon>
        <taxon>50 kb inversion clade</taxon>
        <taxon>NPAAA clade</taxon>
        <taxon>indigoferoid/millettioid clade</taxon>
        <taxon>Phaseoleae</taxon>
        <taxon>Psophocarpus</taxon>
    </lineage>
</organism>
<keyword evidence="4" id="KW-1185">Reference proteome</keyword>
<dbReference type="InterPro" id="IPR005162">
    <property type="entry name" value="Retrotrans_gag_dom"/>
</dbReference>
<proteinExistence type="predicted"/>
<comment type="caution">
    <text evidence="3">The sequence shown here is derived from an EMBL/GenBank/DDBJ whole genome shotgun (WGS) entry which is preliminary data.</text>
</comment>
<protein>
    <recommendedName>
        <fullName evidence="2">Retrotransposon gag domain-containing protein</fullName>
    </recommendedName>
</protein>
<feature type="compositionally biased region" description="Pro residues" evidence="1">
    <location>
        <begin position="1"/>
        <end position="10"/>
    </location>
</feature>
<feature type="region of interest" description="Disordered" evidence="1">
    <location>
        <begin position="1"/>
        <end position="21"/>
    </location>
</feature>
<dbReference type="AlphaFoldDB" id="A0AAN9XII4"/>
<feature type="domain" description="Retrotransposon gag" evidence="2">
    <location>
        <begin position="169"/>
        <end position="267"/>
    </location>
</feature>